<dbReference type="Proteomes" id="UP000234681">
    <property type="component" value="Chromosome 10"/>
</dbReference>
<organism evidence="1 2">
    <name type="scientific">Rattus norvegicus</name>
    <name type="common">Rat</name>
    <dbReference type="NCBI Taxonomy" id="10116"/>
    <lineage>
        <taxon>Eukaryota</taxon>
        <taxon>Metazoa</taxon>
        <taxon>Chordata</taxon>
        <taxon>Craniata</taxon>
        <taxon>Vertebrata</taxon>
        <taxon>Euteleostomi</taxon>
        <taxon>Mammalia</taxon>
        <taxon>Eutheria</taxon>
        <taxon>Euarchontoglires</taxon>
        <taxon>Glires</taxon>
        <taxon>Rodentia</taxon>
        <taxon>Myomorpha</taxon>
        <taxon>Muroidea</taxon>
        <taxon>Muridae</taxon>
        <taxon>Murinae</taxon>
        <taxon>Rattus</taxon>
    </lineage>
</organism>
<proteinExistence type="predicted"/>
<name>A6HI07_RAT</name>
<sequence length="66" mass="7310">MKAVGYSQVAGKANELLAKEDKWAQDKQPQSKGVSQPFALHTILVYTEFPARGSSCQPLEHLTRHS</sequence>
<evidence type="ECO:0000313" key="2">
    <source>
        <dbReference type="Proteomes" id="UP000234681"/>
    </source>
</evidence>
<gene>
    <name evidence="1" type="ORF">rCG_63478</name>
</gene>
<accession>A6HI07</accession>
<dbReference type="AlphaFoldDB" id="A6HI07"/>
<evidence type="ECO:0000313" key="1">
    <source>
        <dbReference type="EMBL" id="EDM05662.1"/>
    </source>
</evidence>
<protein>
    <submittedName>
        <fullName evidence="1">RCG63478</fullName>
    </submittedName>
</protein>
<reference evidence="1 2" key="1">
    <citation type="submission" date="2005-07" db="EMBL/GenBank/DDBJ databases">
        <authorList>
            <person name="Mural R.J."/>
            <person name="Li P.W."/>
            <person name="Adams M.D."/>
            <person name="Amanatides P.G."/>
            <person name="Baden-Tillson H."/>
            <person name="Barnstead M."/>
            <person name="Chin S.H."/>
            <person name="Dew I."/>
            <person name="Evans C.A."/>
            <person name="Ferriera S."/>
            <person name="Flanigan M."/>
            <person name="Fosler C."/>
            <person name="Glodek A."/>
            <person name="Gu Z."/>
            <person name="Holt R.A."/>
            <person name="Jennings D."/>
            <person name="Kraft C.L."/>
            <person name="Lu F."/>
            <person name="Nguyen T."/>
            <person name="Nusskern D.R."/>
            <person name="Pfannkoch C.M."/>
            <person name="Sitter C."/>
            <person name="Sutton G.G."/>
            <person name="Venter J.C."/>
            <person name="Wang Z."/>
            <person name="Woodage T."/>
            <person name="Zheng X.H."/>
            <person name="Zhong F."/>
        </authorList>
    </citation>
    <scope>NUCLEOTIDE SEQUENCE [LARGE SCALE GENOMIC DNA]</scope>
    <source>
        <strain>BN</strain>
        <strain evidence="2">Sprague-Dawley</strain>
    </source>
</reference>
<dbReference type="EMBL" id="CH473948">
    <property type="protein sequence ID" value="EDM05662.1"/>
    <property type="molecule type" value="Genomic_DNA"/>
</dbReference>